<organism evidence="1 2">
    <name type="scientific">Trichonephila clavipes</name>
    <name type="common">Golden silk orbweaver</name>
    <name type="synonym">Nephila clavipes</name>
    <dbReference type="NCBI Taxonomy" id="2585209"/>
    <lineage>
        <taxon>Eukaryota</taxon>
        <taxon>Metazoa</taxon>
        <taxon>Ecdysozoa</taxon>
        <taxon>Arthropoda</taxon>
        <taxon>Chelicerata</taxon>
        <taxon>Arachnida</taxon>
        <taxon>Araneae</taxon>
        <taxon>Araneomorphae</taxon>
        <taxon>Entelegynae</taxon>
        <taxon>Araneoidea</taxon>
        <taxon>Nephilidae</taxon>
        <taxon>Trichonephila</taxon>
    </lineage>
</organism>
<dbReference type="Proteomes" id="UP000887159">
    <property type="component" value="Unassembled WGS sequence"/>
</dbReference>
<name>A0A8X6SKP5_TRICX</name>
<gene>
    <name evidence="1" type="primary">X975_11268</name>
    <name evidence="1" type="ORF">TNCV_1296271</name>
</gene>
<comment type="caution">
    <text evidence="1">The sequence shown here is derived from an EMBL/GenBank/DDBJ whole genome shotgun (WGS) entry which is preliminary data.</text>
</comment>
<accession>A0A8X6SKP5</accession>
<sequence length="95" mass="11245">MLRRHFGDGKIISWQFSTAWPPRYPDLNHCEFRPLAYLKAMVYRDLITSPSDLKESTERHVRKIPLFMLLSTIELAILRFHMVAGNWGQHIEHVL</sequence>
<dbReference type="Gene3D" id="3.30.420.10">
    <property type="entry name" value="Ribonuclease H-like superfamily/Ribonuclease H"/>
    <property type="match status" value="1"/>
</dbReference>
<dbReference type="GO" id="GO:0003676">
    <property type="term" value="F:nucleic acid binding"/>
    <property type="evidence" value="ECO:0007669"/>
    <property type="project" value="InterPro"/>
</dbReference>
<dbReference type="AlphaFoldDB" id="A0A8X6SKP5"/>
<proteinExistence type="predicted"/>
<evidence type="ECO:0000313" key="2">
    <source>
        <dbReference type="Proteomes" id="UP000887159"/>
    </source>
</evidence>
<dbReference type="EMBL" id="BMAU01021325">
    <property type="protein sequence ID" value="GFY13966.1"/>
    <property type="molecule type" value="Genomic_DNA"/>
</dbReference>
<protein>
    <submittedName>
        <fullName evidence="1">Uncharacterized protein</fullName>
    </submittedName>
</protein>
<evidence type="ECO:0000313" key="1">
    <source>
        <dbReference type="EMBL" id="GFY13966.1"/>
    </source>
</evidence>
<dbReference type="InterPro" id="IPR036397">
    <property type="entry name" value="RNaseH_sf"/>
</dbReference>
<reference evidence="1" key="1">
    <citation type="submission" date="2020-08" db="EMBL/GenBank/DDBJ databases">
        <title>Multicomponent nature underlies the extraordinary mechanical properties of spider dragline silk.</title>
        <authorList>
            <person name="Kono N."/>
            <person name="Nakamura H."/>
            <person name="Mori M."/>
            <person name="Yoshida Y."/>
            <person name="Ohtoshi R."/>
            <person name="Malay A.D."/>
            <person name="Moran D.A.P."/>
            <person name="Tomita M."/>
            <person name="Numata K."/>
            <person name="Arakawa K."/>
        </authorList>
    </citation>
    <scope>NUCLEOTIDE SEQUENCE</scope>
</reference>
<keyword evidence="2" id="KW-1185">Reference proteome</keyword>